<accession>A0A6H1U3R0</accession>
<evidence type="ECO:0000259" key="6">
    <source>
        <dbReference type="Pfam" id="PF13700"/>
    </source>
</evidence>
<keyword evidence="2" id="KW-0815">Transposition</keyword>
<evidence type="ECO:0000256" key="2">
    <source>
        <dbReference type="ARBA" id="ARBA00022578"/>
    </source>
</evidence>
<proteinExistence type="inferred from homology"/>
<evidence type="ECO:0000259" key="5">
    <source>
        <dbReference type="Pfam" id="PF01526"/>
    </source>
</evidence>
<dbReference type="Pfam" id="PF13700">
    <property type="entry name" value="DUF4158"/>
    <property type="match status" value="1"/>
</dbReference>
<dbReference type="InterPro" id="IPR047653">
    <property type="entry name" value="Tn3-like_transpos"/>
</dbReference>
<gene>
    <name evidence="7" type="ORF">HCG48_22425</name>
</gene>
<evidence type="ECO:0000256" key="4">
    <source>
        <dbReference type="ARBA" id="ARBA00023172"/>
    </source>
</evidence>
<evidence type="ECO:0000313" key="8">
    <source>
        <dbReference type="Proteomes" id="UP000500857"/>
    </source>
</evidence>
<dbReference type="AlphaFoldDB" id="A0A6H1U3R0"/>
<organism evidence="7 8">
    <name type="scientific">Oxynema aestuarii AP17</name>
    <dbReference type="NCBI Taxonomy" id="2064643"/>
    <lineage>
        <taxon>Bacteria</taxon>
        <taxon>Bacillati</taxon>
        <taxon>Cyanobacteriota</taxon>
        <taxon>Cyanophyceae</taxon>
        <taxon>Oscillatoriophycideae</taxon>
        <taxon>Oscillatoriales</taxon>
        <taxon>Oscillatoriaceae</taxon>
        <taxon>Oxynema</taxon>
        <taxon>Oxynema aestuarii</taxon>
    </lineage>
</organism>
<keyword evidence="8" id="KW-1185">Reference proteome</keyword>
<sequence>MSIRFLTEEQQQSYGRYVGDPTPVQLARYFHLDDTARQLVNKRRGDHNRLGFAIQLCTVRFLGTFLTNPIDVPQVVIADLAAQLDITNKNCLPRYLERPTTHWEHAQAIKLHYAYRDFSEQPFHWRLVRWLYERAWVSDESPSILFDLTTARLVENKILLPGVSVLVRLISSVRERVAKRLWLLLSKLPNAEQTNQLEALLFVNEKMRPTLLEQLRRSPTRTSSSALVNALNRLVTIRSLGIRQLPVAKIPPTQLKALSRTALTVRAQAIARMPSSRRLATLVAFAYVMEAIATDDALDVLELLVKDLLSCSAREGKKERLRTLKDLDAAALQLSQVGRVLLDPNCDDEKVREKVWRLLTKDQLTKAVTQVEELARPPDHNYYQELLGRWRQARCFLPTLLLTIEFLANKAGQPILAAWRFLQSIEGQTKPDMKAAPLQVVSKSWGRWVVLSDGRIDRRAYTFCVLEQLVEGLRRRDLFVSPSERWSNPQAKLLQGRAWESARSHVCRALNLNPTPVEELNVLRQQLDEAYSRTANNLPNNAAVRIEVTKGRETLTISNLDKLEEPDSYLLLKQQVESLLPHVDLPEVLLEIQVKTGFMDEFIHINESFARVRDLSTSICAVLIASACNIGLTPLVRPDLPALTRSRLTWVEQNYIRPETLVRANARLVDTQAQIPLAQNWGGGEVASADGLRFVVPVRTLNAGPNSKYFGQGRGITYYNFTSDQFTGFHGLVVPGTLRDSLVVLVGLLEQQTSLQPKELMTDTSGYSDVVFGLFWLLGYQFSPRLADVGEARFWRLDTNADYGVLDKLARQWVKTHLIEQNWDDLLRVAGSLKLGTVSAQEIMRALQLGKKPSTLAKAIGELGRVAKTLYLLNYVDDEAYRRRILTQLNRGEGRHSLSRAIFYGRRGEVRQRYREGQEEQLSALGLVVNVLVLWNTYYMNTALNHLRLQGTLVKAEDIARLSPLAYSHINMLGRYHFNLPSELLDGGMRPLRDLNDFPETWGETPCM</sequence>
<dbReference type="GO" id="GO:0006313">
    <property type="term" value="P:DNA transposition"/>
    <property type="evidence" value="ECO:0007669"/>
    <property type="project" value="InterPro"/>
</dbReference>
<dbReference type="Pfam" id="PF01526">
    <property type="entry name" value="DDE_Tnp_Tn3"/>
    <property type="match status" value="1"/>
</dbReference>
<evidence type="ECO:0000313" key="7">
    <source>
        <dbReference type="EMBL" id="QIZ73017.1"/>
    </source>
</evidence>
<dbReference type="EMBL" id="CP051167">
    <property type="protein sequence ID" value="QIZ73017.1"/>
    <property type="molecule type" value="Genomic_DNA"/>
</dbReference>
<dbReference type="NCBIfam" id="NF033527">
    <property type="entry name" value="transpos_Tn3"/>
    <property type="match status" value="1"/>
</dbReference>
<dbReference type="RefSeq" id="WP_168571163.1">
    <property type="nucleotide sequence ID" value="NZ_CP051167.1"/>
</dbReference>
<evidence type="ECO:0000256" key="1">
    <source>
        <dbReference type="ARBA" id="ARBA00009402"/>
    </source>
</evidence>
<dbReference type="Proteomes" id="UP000500857">
    <property type="component" value="Chromosome"/>
</dbReference>
<dbReference type="InterPro" id="IPR025296">
    <property type="entry name" value="DUF4158"/>
</dbReference>
<reference evidence="7 8" key="1">
    <citation type="submission" date="2020-04" db="EMBL/GenBank/DDBJ databases">
        <authorList>
            <person name="Basu S."/>
            <person name="Maruthanayagam V."/>
            <person name="Chakraborty S."/>
            <person name="Pramanik A."/>
            <person name="Mukherjee J."/>
            <person name="Brink B."/>
        </authorList>
    </citation>
    <scope>NUCLEOTIDE SEQUENCE [LARGE SCALE GENOMIC DNA]</scope>
    <source>
        <strain evidence="7 8">AP17</strain>
    </source>
</reference>
<name>A0A6H1U3R0_9CYAN</name>
<dbReference type="GO" id="GO:0003677">
    <property type="term" value="F:DNA binding"/>
    <property type="evidence" value="ECO:0007669"/>
    <property type="project" value="UniProtKB-KW"/>
</dbReference>
<evidence type="ECO:0000256" key="3">
    <source>
        <dbReference type="ARBA" id="ARBA00023125"/>
    </source>
</evidence>
<keyword evidence="4" id="KW-0233">DNA recombination</keyword>
<dbReference type="KEGG" id="oxy:HCG48_22425"/>
<comment type="similarity">
    <text evidence="1">Belongs to the transposase 7 family.</text>
</comment>
<keyword evidence="3" id="KW-0238">DNA-binding</keyword>
<feature type="domain" description="DUF4158" evidence="6">
    <location>
        <begin position="5"/>
        <end position="173"/>
    </location>
</feature>
<dbReference type="GO" id="GO:0004803">
    <property type="term" value="F:transposase activity"/>
    <property type="evidence" value="ECO:0007669"/>
    <property type="project" value="InterPro"/>
</dbReference>
<protein>
    <submittedName>
        <fullName evidence="7">Tn3 family transposase</fullName>
    </submittedName>
</protein>
<feature type="domain" description="Tn3 transposase DDE" evidence="5">
    <location>
        <begin position="587"/>
        <end position="976"/>
    </location>
</feature>
<dbReference type="InterPro" id="IPR002513">
    <property type="entry name" value="Tn3_Tnp_DDE_dom"/>
</dbReference>